<dbReference type="PANTHER" id="PTHR10880:SF15">
    <property type="entry name" value="MSL COMPLEX SUBUNIT 3"/>
    <property type="match status" value="1"/>
</dbReference>
<dbReference type="STRING" id="51028.A0A0N4VJ29"/>
<dbReference type="Gene3D" id="2.30.30.140">
    <property type="match status" value="1"/>
</dbReference>
<dbReference type="Pfam" id="PF22732">
    <property type="entry name" value="MSL3_chromo-like"/>
    <property type="match status" value="1"/>
</dbReference>
<feature type="compositionally biased region" description="Polar residues" evidence="1">
    <location>
        <begin position="75"/>
        <end position="88"/>
    </location>
</feature>
<feature type="region of interest" description="Disordered" evidence="1">
    <location>
        <begin position="207"/>
        <end position="281"/>
    </location>
</feature>
<sequence length="830" mass="91414">MKYSRGQTVLCTWKDNSKNYEAKIIEVSAKRKKTPYKVHYLGWKHKWDEWIGEDRIMEVRNRRNKSVKNRNSKSEANSSLELPSTSQEPNVYCAGSSITAQRKVLSAVDETKQSDVLPSISQNSVEHTPAPVVSGGRSEVPQAKSSTRSFRNGSTTSEDNLASCNKTNSRKRKIQTGWIRRSSRTQKLQMQQLGLSEEFADDLLKDLDGPEIVPDKKTSQNPKVSSSSGYSVTGTNSLNGYPNTVDDAGLRSSGSKSATCEAAKKVMRGPPNSPIVRSRRNGLKSKNLKLLVSSGSGSSSNSDCNKSQKVATASQLEKVEFLSGDSAVVQDNGGVVMRNLGVLSKPEASAQSDKIIKTEVPSSESHSPDMISPTTAIVNLVYELAQSFPAASESSSAKFMSLSPAVAKMNLVNDLKSCEMATSASEKSTSGASIFRGRQSEVFNNQYEVNGAGHSVLGKRRCYKNYGSMQCSSSACPSSVDRSTQVESLENVFPGLDLPLEPDFYPNGERELLLTNSSRFDVELTEGSPELIDLQSSSSKTPNDLQDSFKSNINSKVLTISEFARRIYGARERTFHQRSFELSQLKSKQRLNFEDIFRRNQAKGELANAYNSEGPDVFSDKCLDVPASTSSSVIRSSQMLRHPLVVKTGFSGSVGMKQRHRNSCDKRSLTVSNGEIQAFKYYSRRVSEFDEMAIPVETNVSEQGEARRRLRAEDFVPLPPPILEDHCYIKMPSSFCQEDDNPGRYQENSLDREEDGKESAQSLEDINSHSCSTPGVSFMSQFLKKKLGTQCLAKALVKAIEVLSCIWVGVFALDGKSISSMVEECSFTMP</sequence>
<organism evidence="5">
    <name type="scientific">Enterobius vermicularis</name>
    <name type="common">Human pinworm</name>
    <dbReference type="NCBI Taxonomy" id="51028"/>
    <lineage>
        <taxon>Eukaryota</taxon>
        <taxon>Metazoa</taxon>
        <taxon>Ecdysozoa</taxon>
        <taxon>Nematoda</taxon>
        <taxon>Chromadorea</taxon>
        <taxon>Rhabditida</taxon>
        <taxon>Spirurina</taxon>
        <taxon>Oxyuridomorpha</taxon>
        <taxon>Oxyuroidea</taxon>
        <taxon>Oxyuridae</taxon>
        <taxon>Enterobius</taxon>
    </lineage>
</organism>
<dbReference type="Proteomes" id="UP000274131">
    <property type="component" value="Unassembled WGS sequence"/>
</dbReference>
<dbReference type="InterPro" id="IPR016197">
    <property type="entry name" value="Chromo-like_dom_sf"/>
</dbReference>
<gene>
    <name evidence="3" type="ORF">EVEC_LOCUS10175</name>
</gene>
<evidence type="ECO:0000313" key="5">
    <source>
        <dbReference type="WBParaSite" id="EVEC_0001085001-mRNA-1"/>
    </source>
</evidence>
<evidence type="ECO:0000313" key="4">
    <source>
        <dbReference type="Proteomes" id="UP000274131"/>
    </source>
</evidence>
<feature type="region of interest" description="Disordered" evidence="1">
    <location>
        <begin position="64"/>
        <end position="88"/>
    </location>
</feature>
<reference evidence="5" key="1">
    <citation type="submission" date="2017-02" db="UniProtKB">
        <authorList>
            <consortium name="WormBaseParasite"/>
        </authorList>
    </citation>
    <scope>IDENTIFICATION</scope>
</reference>
<feature type="compositionally biased region" description="Polar residues" evidence="1">
    <location>
        <begin position="115"/>
        <end position="126"/>
    </location>
</feature>
<feature type="region of interest" description="Disordered" evidence="1">
    <location>
        <begin position="115"/>
        <end position="173"/>
    </location>
</feature>
<evidence type="ECO:0000256" key="1">
    <source>
        <dbReference type="SAM" id="MobiDB-lite"/>
    </source>
</evidence>
<proteinExistence type="predicted"/>
<dbReference type="GO" id="GO:0006355">
    <property type="term" value="P:regulation of DNA-templated transcription"/>
    <property type="evidence" value="ECO:0007669"/>
    <property type="project" value="InterPro"/>
</dbReference>
<feature type="compositionally biased region" description="Basic and acidic residues" evidence="1">
    <location>
        <begin position="207"/>
        <end position="218"/>
    </location>
</feature>
<keyword evidence="4" id="KW-1185">Reference proteome</keyword>
<dbReference type="EMBL" id="UXUI01010603">
    <property type="protein sequence ID" value="VDD95424.1"/>
    <property type="molecule type" value="Genomic_DNA"/>
</dbReference>
<dbReference type="InterPro" id="IPR053820">
    <property type="entry name" value="MSL3_chromo-like"/>
</dbReference>
<feature type="compositionally biased region" description="Polar residues" evidence="1">
    <location>
        <begin position="143"/>
        <end position="167"/>
    </location>
</feature>
<dbReference type="AlphaFoldDB" id="A0A0N4VJ29"/>
<evidence type="ECO:0000259" key="2">
    <source>
        <dbReference type="Pfam" id="PF22732"/>
    </source>
</evidence>
<dbReference type="InterPro" id="IPR008676">
    <property type="entry name" value="MRG"/>
</dbReference>
<accession>A0A0N4VJ29</accession>
<dbReference type="GO" id="GO:0005634">
    <property type="term" value="C:nucleus"/>
    <property type="evidence" value="ECO:0007669"/>
    <property type="project" value="InterPro"/>
</dbReference>
<feature type="domain" description="MSL3 chromodomain-like" evidence="2">
    <location>
        <begin position="3"/>
        <end position="68"/>
    </location>
</feature>
<name>A0A0N4VJ29_ENTVE</name>
<evidence type="ECO:0000313" key="3">
    <source>
        <dbReference type="EMBL" id="VDD95424.1"/>
    </source>
</evidence>
<dbReference type="GO" id="GO:0006325">
    <property type="term" value="P:chromatin organization"/>
    <property type="evidence" value="ECO:0007669"/>
    <property type="project" value="InterPro"/>
</dbReference>
<dbReference type="SUPFAM" id="SSF54160">
    <property type="entry name" value="Chromo domain-like"/>
    <property type="match status" value="1"/>
</dbReference>
<protein>
    <submittedName>
        <fullName evidence="5">Tudor-knot domain-containing protein</fullName>
    </submittedName>
</protein>
<reference evidence="3 4" key="2">
    <citation type="submission" date="2018-10" db="EMBL/GenBank/DDBJ databases">
        <authorList>
            <consortium name="Pathogen Informatics"/>
        </authorList>
    </citation>
    <scope>NUCLEOTIDE SEQUENCE [LARGE SCALE GENOMIC DNA]</scope>
</reference>
<feature type="compositionally biased region" description="Low complexity" evidence="1">
    <location>
        <begin position="224"/>
        <end position="237"/>
    </location>
</feature>
<dbReference type="OrthoDB" id="124855at2759"/>
<dbReference type="GO" id="GO:0000123">
    <property type="term" value="C:histone acetyltransferase complex"/>
    <property type="evidence" value="ECO:0007669"/>
    <property type="project" value="TreeGrafter"/>
</dbReference>
<dbReference type="PANTHER" id="PTHR10880">
    <property type="entry name" value="MORTALITY FACTOR 4-LIKE PROTEIN"/>
    <property type="match status" value="1"/>
</dbReference>
<dbReference type="WBParaSite" id="EVEC_0001085001-mRNA-1">
    <property type="protein sequence ID" value="EVEC_0001085001-mRNA-1"/>
    <property type="gene ID" value="EVEC_0001085001"/>
</dbReference>